<proteinExistence type="predicted"/>
<keyword evidence="3" id="KW-1185">Reference proteome</keyword>
<feature type="region of interest" description="Disordered" evidence="1">
    <location>
        <begin position="160"/>
        <end position="179"/>
    </location>
</feature>
<comment type="caution">
    <text evidence="2">The sequence shown here is derived from an EMBL/GenBank/DDBJ whole genome shotgun (WGS) entry which is preliminary data.</text>
</comment>
<feature type="compositionally biased region" description="Polar residues" evidence="1">
    <location>
        <begin position="168"/>
        <end position="179"/>
    </location>
</feature>
<dbReference type="Gramene" id="XM_028355856.1">
    <property type="protein sequence ID" value="XP_028211657.1"/>
    <property type="gene ID" value="LOC114394204"/>
</dbReference>
<feature type="region of interest" description="Disordered" evidence="1">
    <location>
        <begin position="206"/>
        <end position="255"/>
    </location>
</feature>
<dbReference type="EMBL" id="QZWG01000017">
    <property type="protein sequence ID" value="RZB55507.1"/>
    <property type="molecule type" value="Genomic_DNA"/>
</dbReference>
<dbReference type="Proteomes" id="UP000289340">
    <property type="component" value="Chromosome 17"/>
</dbReference>
<accession>A0A445G309</accession>
<feature type="compositionally biased region" description="Polar residues" evidence="1">
    <location>
        <begin position="210"/>
        <end position="228"/>
    </location>
</feature>
<gene>
    <name evidence="2" type="ORF">D0Y65_045031</name>
</gene>
<dbReference type="AlphaFoldDB" id="A0A445G309"/>
<evidence type="ECO:0000256" key="1">
    <source>
        <dbReference type="SAM" id="MobiDB-lite"/>
    </source>
</evidence>
<organism evidence="2 3">
    <name type="scientific">Glycine soja</name>
    <name type="common">Wild soybean</name>
    <dbReference type="NCBI Taxonomy" id="3848"/>
    <lineage>
        <taxon>Eukaryota</taxon>
        <taxon>Viridiplantae</taxon>
        <taxon>Streptophyta</taxon>
        <taxon>Embryophyta</taxon>
        <taxon>Tracheophyta</taxon>
        <taxon>Spermatophyta</taxon>
        <taxon>Magnoliopsida</taxon>
        <taxon>eudicotyledons</taxon>
        <taxon>Gunneridae</taxon>
        <taxon>Pentapetalae</taxon>
        <taxon>rosids</taxon>
        <taxon>fabids</taxon>
        <taxon>Fabales</taxon>
        <taxon>Fabaceae</taxon>
        <taxon>Papilionoideae</taxon>
        <taxon>50 kb inversion clade</taxon>
        <taxon>NPAAA clade</taxon>
        <taxon>indigoferoid/millettioid clade</taxon>
        <taxon>Phaseoleae</taxon>
        <taxon>Glycine</taxon>
        <taxon>Glycine subgen. Soja</taxon>
    </lineage>
</organism>
<dbReference type="PANTHER" id="PTHR33167">
    <property type="entry name" value="TRANSCRIPTION FACTOR, PUTATIVE (DUF863)-RELATED"/>
    <property type="match status" value="1"/>
</dbReference>
<reference evidence="2 3" key="1">
    <citation type="submission" date="2018-09" db="EMBL/GenBank/DDBJ databases">
        <title>A high-quality reference genome of wild soybean provides a powerful tool to mine soybean genomes.</title>
        <authorList>
            <person name="Xie M."/>
            <person name="Chung C.Y.L."/>
            <person name="Li M.-W."/>
            <person name="Wong F.-L."/>
            <person name="Chan T.-F."/>
            <person name="Lam H.-M."/>
        </authorList>
    </citation>
    <scope>NUCLEOTIDE SEQUENCE [LARGE SCALE GENOMIC DNA]</scope>
    <source>
        <strain evidence="3">cv. W05</strain>
        <tissue evidence="2">Hypocotyl of etiolated seedlings</tissue>
    </source>
</reference>
<feature type="compositionally biased region" description="Polar residues" evidence="1">
    <location>
        <begin position="239"/>
        <end position="255"/>
    </location>
</feature>
<dbReference type="PANTHER" id="PTHR33167:SF33">
    <property type="entry name" value="MYB-CC TYPE TRANSCRIPTION FACTOR LHEQLE-CONTAINING DOMAIN-CONTAINING PROTEIN"/>
    <property type="match status" value="1"/>
</dbReference>
<evidence type="ECO:0000313" key="3">
    <source>
        <dbReference type="Proteomes" id="UP000289340"/>
    </source>
</evidence>
<dbReference type="EMBL" id="QZWG01000017">
    <property type="protein sequence ID" value="RZB55506.1"/>
    <property type="molecule type" value="Genomic_DNA"/>
</dbReference>
<evidence type="ECO:0000313" key="2">
    <source>
        <dbReference type="EMBL" id="RZB55507.1"/>
    </source>
</evidence>
<name>A0A445G309_GLYSO</name>
<sequence>MGTKIEYSINLLATLVDSNNLAVGGVDVWEHFQNKHQRTGINKLQGPMDRMLDRNNVESIKKTMQMQEDIFKHQVRELHRVYTVQKMLMDDLKNEIRQQKIWNHTNDINVSHPHSIKQQHQTTQISHQPDFHVQNLRGGRGFDLERSAAEEDIFTQVRGFDEGEAGPSSHTALQSCKTSTSGYDEEMEVDLTLSIGGSQVKKNSHLPQLACSNSTNNGETRKLNSPASFKSDRTGECSDPTTPMSSSTVTFTQQRKGTHWLSQGLKLK</sequence>
<protein>
    <submittedName>
        <fullName evidence="2">Uncharacterized protein</fullName>
    </submittedName>
</protein>